<organism evidence="2 3">
    <name type="scientific">Spartinivicinus marinus</name>
    <dbReference type="NCBI Taxonomy" id="2994442"/>
    <lineage>
        <taxon>Bacteria</taxon>
        <taxon>Pseudomonadati</taxon>
        <taxon>Pseudomonadota</taxon>
        <taxon>Gammaproteobacteria</taxon>
        <taxon>Oceanospirillales</taxon>
        <taxon>Zooshikellaceae</taxon>
        <taxon>Spartinivicinus</taxon>
    </lineage>
</organism>
<dbReference type="Proteomes" id="UP000569732">
    <property type="component" value="Unassembled WGS sequence"/>
</dbReference>
<evidence type="ECO:0000313" key="3">
    <source>
        <dbReference type="Proteomes" id="UP000569732"/>
    </source>
</evidence>
<evidence type="ECO:0000313" key="2">
    <source>
        <dbReference type="EMBL" id="NYZ68818.1"/>
    </source>
</evidence>
<dbReference type="PANTHER" id="PTHR43317:SF1">
    <property type="entry name" value="THERMOSPERMINE SYNTHASE ACAULIS5"/>
    <property type="match status" value="1"/>
</dbReference>
<reference evidence="2 3" key="1">
    <citation type="submission" date="2020-07" db="EMBL/GenBank/DDBJ databases">
        <title>Endozoicomonas sp. nov., isolated from sediment.</title>
        <authorList>
            <person name="Gu T."/>
        </authorList>
    </citation>
    <scope>NUCLEOTIDE SEQUENCE [LARGE SCALE GENOMIC DNA]</scope>
    <source>
        <strain evidence="2 3">SM1973</strain>
    </source>
</reference>
<sequence length="268" mass="30666">MLKKIKQLITELSATTGAIELYRNEDSHGRVVVLEYAGSRILTFDSIYEQSCILITRPYSLVYEYLQAMLMGLVFVTPKHVTLLGLGGGSLASCLHHFLPSVELHIIELRQMVIDVAFKYFQLPTDDRLTIIQSDAQKYLPKAIKGSTHIIFSDIYQAWGMHSYQKRKAFVEDSFALLSDDGWLVINYHQAPNFNEPFFYELCAKFPEVYLCLVDSTENRIILCGKSKLTLDLKLYEAKAKALERLMDIPIARYFKGLIKLQLQSPPQ</sequence>
<dbReference type="InterPro" id="IPR029063">
    <property type="entry name" value="SAM-dependent_MTases_sf"/>
</dbReference>
<keyword evidence="1" id="KW-0620">Polyamine biosynthesis</keyword>
<dbReference type="SUPFAM" id="SSF53335">
    <property type="entry name" value="S-adenosyl-L-methionine-dependent methyltransferases"/>
    <property type="match status" value="1"/>
</dbReference>
<evidence type="ECO:0000256" key="1">
    <source>
        <dbReference type="ARBA" id="ARBA00023115"/>
    </source>
</evidence>
<comment type="caution">
    <text evidence="2">The sequence shown here is derived from an EMBL/GenBank/DDBJ whole genome shotgun (WGS) entry which is preliminary data.</text>
</comment>
<proteinExistence type="predicted"/>
<dbReference type="EMBL" id="JACCKB010000051">
    <property type="protein sequence ID" value="NYZ68818.1"/>
    <property type="molecule type" value="Genomic_DNA"/>
</dbReference>
<dbReference type="GO" id="GO:0006596">
    <property type="term" value="P:polyamine biosynthetic process"/>
    <property type="evidence" value="ECO:0007669"/>
    <property type="project" value="UniProtKB-KW"/>
</dbReference>
<keyword evidence="3" id="KW-1185">Reference proteome</keyword>
<protein>
    <submittedName>
        <fullName evidence="2">Spermine synthase</fullName>
    </submittedName>
</protein>
<dbReference type="AlphaFoldDB" id="A0A853IE52"/>
<dbReference type="PANTHER" id="PTHR43317">
    <property type="entry name" value="THERMOSPERMINE SYNTHASE ACAULIS5"/>
    <property type="match status" value="1"/>
</dbReference>
<accession>A0A853IE52</accession>
<dbReference type="Gene3D" id="3.40.50.150">
    <property type="entry name" value="Vaccinia Virus protein VP39"/>
    <property type="match status" value="1"/>
</dbReference>
<name>A0A853IE52_9GAMM</name>
<gene>
    <name evidence="2" type="ORF">H0A36_22630</name>
</gene>
<dbReference type="RefSeq" id="WP_180570816.1">
    <property type="nucleotide sequence ID" value="NZ_JACCKB010000051.1"/>
</dbReference>